<proteinExistence type="predicted"/>
<dbReference type="RefSeq" id="WP_174626880.1">
    <property type="nucleotide sequence ID" value="NZ_CADCXN010000089.1"/>
</dbReference>
<comment type="caution">
    <text evidence="1">The sequence shown here is derived from an EMBL/GenBank/DDBJ whole genome shotgun (WGS) entry which is preliminary data.</text>
</comment>
<dbReference type="AlphaFoldDB" id="A0A8S0WKM7"/>
<accession>A0A8S0WKM7</accession>
<reference evidence="1 2" key="1">
    <citation type="submission" date="2020-02" db="EMBL/GenBank/DDBJ databases">
        <authorList>
            <person name="Hogendoorn C."/>
        </authorList>
    </citation>
    <scope>NUCLEOTIDE SEQUENCE [LARGE SCALE GENOMIC DNA]</scope>
    <source>
        <strain evidence="1">METHB21</strain>
    </source>
</reference>
<protein>
    <submittedName>
        <fullName evidence="1">Uncharacterized protein</fullName>
    </submittedName>
</protein>
<evidence type="ECO:0000313" key="2">
    <source>
        <dbReference type="Proteomes" id="UP000494216"/>
    </source>
</evidence>
<gene>
    <name evidence="1" type="ORF">METHB2_580022</name>
</gene>
<dbReference type="EMBL" id="CADCXN010000089">
    <property type="protein sequence ID" value="CAA9892080.1"/>
    <property type="molecule type" value="Genomic_DNA"/>
</dbReference>
<sequence length="104" mass="11614">MPMIGFTYSNRATALQFSVGTRNLLGRFGEQGLYFLGDLLLSFWQHRLAEREPMLLNCCATLQPGTASIDLIVRRHEDIAVNIDKRSGKKSRADCHSLNAGMSN</sequence>
<dbReference type="Proteomes" id="UP000494216">
    <property type="component" value="Unassembled WGS sequence"/>
</dbReference>
<evidence type="ECO:0000313" key="1">
    <source>
        <dbReference type="EMBL" id="CAA9892080.1"/>
    </source>
</evidence>
<organism evidence="1 2">
    <name type="scientific">Candidatus Methylobacter favarea</name>
    <dbReference type="NCBI Taxonomy" id="2707345"/>
    <lineage>
        <taxon>Bacteria</taxon>
        <taxon>Pseudomonadati</taxon>
        <taxon>Pseudomonadota</taxon>
        <taxon>Gammaproteobacteria</taxon>
        <taxon>Methylococcales</taxon>
        <taxon>Methylococcaceae</taxon>
        <taxon>Methylobacter</taxon>
    </lineage>
</organism>
<keyword evidence="2" id="KW-1185">Reference proteome</keyword>
<name>A0A8S0WKM7_9GAMM</name>